<dbReference type="Gene3D" id="3.40.30.10">
    <property type="entry name" value="Glutaredoxin"/>
    <property type="match status" value="1"/>
</dbReference>
<feature type="compositionally biased region" description="Basic and acidic residues" evidence="1">
    <location>
        <begin position="56"/>
        <end position="74"/>
    </location>
</feature>
<accession>A0A9E7GVY9</accession>
<name>A0A9E7GVY9_9LILI</name>
<organism evidence="3 4">
    <name type="scientific">Musa troglodytarum</name>
    <name type="common">fe'i banana</name>
    <dbReference type="NCBI Taxonomy" id="320322"/>
    <lineage>
        <taxon>Eukaryota</taxon>
        <taxon>Viridiplantae</taxon>
        <taxon>Streptophyta</taxon>
        <taxon>Embryophyta</taxon>
        <taxon>Tracheophyta</taxon>
        <taxon>Spermatophyta</taxon>
        <taxon>Magnoliopsida</taxon>
        <taxon>Liliopsida</taxon>
        <taxon>Zingiberales</taxon>
        <taxon>Musaceae</taxon>
        <taxon>Musa</taxon>
    </lineage>
</organism>
<dbReference type="InterPro" id="IPR002109">
    <property type="entry name" value="Glutaredoxin"/>
</dbReference>
<dbReference type="PANTHER" id="PTHR45669">
    <property type="entry name" value="GLUTAREDOXIN DOMAIN-CONTAINING CYSTEINE-RICH PROTEIN CG12206-RELATED"/>
    <property type="match status" value="1"/>
</dbReference>
<dbReference type="AlphaFoldDB" id="A0A9E7GVY9"/>
<dbReference type="PANTHER" id="PTHR45669:SF12">
    <property type="entry name" value="EMB|CAB85507.1"/>
    <property type="match status" value="1"/>
</dbReference>
<proteinExistence type="predicted"/>
<dbReference type="CDD" id="cd03031">
    <property type="entry name" value="GRX_GRX_like"/>
    <property type="match status" value="1"/>
</dbReference>
<protein>
    <submittedName>
        <fullName evidence="3">Glutaredoxin</fullName>
    </submittedName>
</protein>
<evidence type="ECO:0000256" key="1">
    <source>
        <dbReference type="SAM" id="MobiDB-lite"/>
    </source>
</evidence>
<dbReference type="OrthoDB" id="423313at2759"/>
<evidence type="ECO:0000313" key="4">
    <source>
        <dbReference type="Proteomes" id="UP001055439"/>
    </source>
</evidence>
<dbReference type="EMBL" id="CP097510">
    <property type="protein sequence ID" value="URE22120.1"/>
    <property type="molecule type" value="Genomic_DNA"/>
</dbReference>
<dbReference type="InterPro" id="IPR036249">
    <property type="entry name" value="Thioredoxin-like_sf"/>
</dbReference>
<dbReference type="Proteomes" id="UP001055439">
    <property type="component" value="Chromosome 8"/>
</dbReference>
<feature type="region of interest" description="Disordered" evidence="1">
    <location>
        <begin position="56"/>
        <end position="106"/>
    </location>
</feature>
<dbReference type="Pfam" id="PF00462">
    <property type="entry name" value="Glutaredoxin"/>
    <property type="match status" value="1"/>
</dbReference>
<sequence length="372" mass="41144">MGCISSKLLAAADLDCPNHFVSLTSTTYGALSLDRGDDGASIPVAPAGTEVLDEKRTVAEEERPSEVIDARELMGDLSDETPSRSPSQRKRPLKPSPPAHRSPAVRAVFSPVMPRRWFAGKENTPLRSEPKRSDLDAHRISKAFRSLDNTPWAGLASAITGSKKSERDSGNSRSRRSLVPLFDPELVAFFEKEHHQEGEQTKKMVHGKVCDSVLLLQSYQEKCPRGGENIVVLYTTTLRGIRKTFEDCNTVRSLFESYGLHIVERDISMDSGYREELRVLMGKKEVKIPVVFIKGRCVGGTEEVLRLEEEAKLGLLLEGLPRATKWCEGCGGLRFVMCMGCNGSCKVLDSEKKKVKCGECNENGLIHCPMCC</sequence>
<feature type="domain" description="Glutaredoxin" evidence="2">
    <location>
        <begin position="231"/>
        <end position="298"/>
    </location>
</feature>
<keyword evidence="4" id="KW-1185">Reference proteome</keyword>
<reference evidence="3" key="1">
    <citation type="submission" date="2022-05" db="EMBL/GenBank/DDBJ databases">
        <title>The Musa troglodytarum L. genome provides insights into the mechanism of non-climacteric behaviour and enrichment of carotenoids.</title>
        <authorList>
            <person name="Wang J."/>
        </authorList>
    </citation>
    <scope>NUCLEOTIDE SEQUENCE</scope>
    <source>
        <tissue evidence="3">Leaf</tissue>
    </source>
</reference>
<gene>
    <name evidence="3" type="ORF">MUK42_06186</name>
</gene>
<dbReference type="SUPFAM" id="SSF52833">
    <property type="entry name" value="Thioredoxin-like"/>
    <property type="match status" value="1"/>
</dbReference>
<evidence type="ECO:0000259" key="2">
    <source>
        <dbReference type="Pfam" id="PF00462"/>
    </source>
</evidence>
<dbReference type="Pfam" id="PF23733">
    <property type="entry name" value="GRXCR1-2_C"/>
    <property type="match status" value="1"/>
</dbReference>
<evidence type="ECO:0000313" key="3">
    <source>
        <dbReference type="EMBL" id="URE22120.1"/>
    </source>
</evidence>